<dbReference type="InterPro" id="IPR036231">
    <property type="entry name" value="Avirulence_B/C_sf"/>
</dbReference>
<dbReference type="Proteomes" id="UP000251035">
    <property type="component" value="Unassembled WGS sequence"/>
</dbReference>
<keyword evidence="4" id="KW-1185">Reference proteome</keyword>
<dbReference type="InterPro" id="IPR008798">
    <property type="entry name" value="Avirulence_B/C"/>
</dbReference>
<sequence length="372" mass="42250">MVSQPVQCWFFLCRIMWEKQNSLTHAWNPNQQDNWKALKQEAIARAKTLFTKGKPPFMTLYRFLADARHQIAVTLQQESLEYLGILRDEHCEYIDTPITLLYPETGRYASFFPCLANRYQQLSQCLPLNQESVGLAYLLLGAKQEQNIKAVSYLNLEHEGLQLTCVYTITGFEGQKPIAWYGLVHTPRTQLKAIFARLEDLYQQLDANHSEGNGRVLKEIIWYLAHAMPCVRGSAAILEMMIHLLAETFAIAFDYPERAVPIDLIALFTVSPEAFDAGFHLTPMADLKKELRQIIRDGENSPFFCSQNPALTAARKLLNWINGASDSFTPKEIAYMNTPGSLLNERVRHYQLNGSLPPFTASNDTALVCQGP</sequence>
<dbReference type="OrthoDB" id="6003210at2"/>
<reference evidence="2 5" key="3">
    <citation type="submission" date="2018-09" db="EMBL/GenBank/DDBJ databases">
        <title>Draft genome sequences of Legionella taurinensis isolated from water samples.</title>
        <authorList>
            <person name="Chakeri A."/>
            <person name="Allerberger F."/>
            <person name="Kundi M."/>
            <person name="Ruppitsch W."/>
            <person name="Schmid D."/>
        </authorList>
    </citation>
    <scope>NUCLEOTIDE SEQUENCE [LARGE SCALE GENOMIC DNA]</scope>
    <source>
        <strain evidence="2 5">4570-18-6</strain>
    </source>
</reference>
<evidence type="ECO:0000313" key="6">
    <source>
        <dbReference type="Proteomes" id="UP000306421"/>
    </source>
</evidence>
<evidence type="ECO:0000313" key="4">
    <source>
        <dbReference type="Proteomes" id="UP000251035"/>
    </source>
</evidence>
<dbReference type="EMBL" id="QZWB01000014">
    <property type="protein sequence ID" value="RJT44683.1"/>
    <property type="molecule type" value="Genomic_DNA"/>
</dbReference>
<dbReference type="Proteomes" id="UP000270757">
    <property type="component" value="Unassembled WGS sequence"/>
</dbReference>
<accession>A0A3A5L1V7</accession>
<evidence type="ECO:0000313" key="1">
    <source>
        <dbReference type="EMBL" id="PUT49057.1"/>
    </source>
</evidence>
<reference evidence="3 6" key="2">
    <citation type="submission" date="2018-04" db="EMBL/GenBank/DDBJ databases">
        <title>Whole genome sequence comparison of clinical and drinking water Legionella pneumophila isolates.</title>
        <authorList>
            <person name="Garner E."/>
        </authorList>
    </citation>
    <scope>NUCLEOTIDE SEQUENCE [LARGE SCALE GENOMIC DNA]</scope>
    <source>
        <strain evidence="3 6">WH02</strain>
    </source>
</reference>
<dbReference type="EMBL" id="QFGG01000002">
    <property type="protein sequence ID" value="TID45822.1"/>
    <property type="molecule type" value="Genomic_DNA"/>
</dbReference>
<evidence type="ECO:0008006" key="7">
    <source>
        <dbReference type="Google" id="ProtNLM"/>
    </source>
</evidence>
<gene>
    <name evidence="2" type="ORF">D6J04_12015</name>
    <name evidence="1" type="ORF">DB745_03350</name>
    <name evidence="3" type="ORF">DIZ81_03350</name>
</gene>
<evidence type="ECO:0000313" key="2">
    <source>
        <dbReference type="EMBL" id="RJT44683.1"/>
    </source>
</evidence>
<dbReference type="Proteomes" id="UP000306421">
    <property type="component" value="Unassembled WGS sequence"/>
</dbReference>
<dbReference type="AlphaFoldDB" id="A0A3A5L1V7"/>
<protein>
    <recommendedName>
        <fullName evidence="7">Avirulence protein</fullName>
    </recommendedName>
</protein>
<evidence type="ECO:0000313" key="3">
    <source>
        <dbReference type="EMBL" id="TID45822.1"/>
    </source>
</evidence>
<dbReference type="Pfam" id="PF05394">
    <property type="entry name" value="AvrB_AvrC"/>
    <property type="match status" value="1"/>
</dbReference>
<reference evidence="1 4" key="1">
    <citation type="submission" date="2018-04" db="EMBL/GenBank/DDBJ databases">
        <title>Whole genome sequence comparison of clinical and drinking water Legionella pneumophila isolates associated with the Flint Water Crisis.</title>
        <authorList>
            <person name="Garner E."/>
            <person name="Brown C."/>
            <person name="Schwake O."/>
            <person name="Coil D."/>
            <person name="Jospin G."/>
            <person name="Eisen J."/>
            <person name="Edwards M."/>
            <person name="Pruden A."/>
        </authorList>
    </citation>
    <scope>NUCLEOTIDE SEQUENCE [LARGE SCALE GENOMIC DNA]</scope>
    <source>
        <strain evidence="1 4">Genessee03</strain>
    </source>
</reference>
<organism evidence="2 5">
    <name type="scientific">Legionella taurinensis</name>
    <dbReference type="NCBI Taxonomy" id="70611"/>
    <lineage>
        <taxon>Bacteria</taxon>
        <taxon>Pseudomonadati</taxon>
        <taxon>Pseudomonadota</taxon>
        <taxon>Gammaproteobacteria</taxon>
        <taxon>Legionellales</taxon>
        <taxon>Legionellaceae</taxon>
        <taxon>Legionella</taxon>
    </lineage>
</organism>
<dbReference type="SUPFAM" id="SSF103383">
    <property type="entry name" value="Antivirulence factor"/>
    <property type="match status" value="1"/>
</dbReference>
<name>A0A3A5L1V7_9GAMM</name>
<comment type="caution">
    <text evidence="2">The sequence shown here is derived from an EMBL/GenBank/DDBJ whole genome shotgun (WGS) entry which is preliminary data.</text>
</comment>
<evidence type="ECO:0000313" key="5">
    <source>
        <dbReference type="Proteomes" id="UP000270757"/>
    </source>
</evidence>
<dbReference type="Gene3D" id="1.10.3290.20">
    <property type="match status" value="1"/>
</dbReference>
<dbReference type="EMBL" id="QCXM01000002">
    <property type="protein sequence ID" value="PUT49057.1"/>
    <property type="molecule type" value="Genomic_DNA"/>
</dbReference>
<proteinExistence type="predicted"/>